<feature type="repeat" description="ANK" evidence="3">
    <location>
        <begin position="1356"/>
        <end position="1388"/>
    </location>
</feature>
<feature type="repeat" description="ANK" evidence="3">
    <location>
        <begin position="1389"/>
        <end position="1421"/>
    </location>
</feature>
<keyword evidence="2 3" id="KW-0040">ANK repeat</keyword>
<dbReference type="OrthoDB" id="194358at2759"/>
<dbReference type="PROSITE" id="PS50088">
    <property type="entry name" value="ANK_REPEAT"/>
    <property type="match status" value="2"/>
</dbReference>
<dbReference type="HOGENOM" id="CLU_001569_0_1_1"/>
<dbReference type="Proteomes" id="UP000006753">
    <property type="component" value="Unassembled WGS sequence"/>
</dbReference>
<sequence length="1788" mass="195407">MERLDQIARELGVVIELAASPHLLPPRQVPSFMVPDDERKADAVLGQLKIEAGKPQSRRLRRLTTIPSKTQTYDELHAALSRVVSENGLAGVVEVLIKRFGVVPEGNSIKDRLKRRASNIGIAPKMGSTDNRKQRDQLIHAAVEVGREDFVQLFAPWADQSSLDRALGTALEKRQAPIVECLLRYGANSALYEDAFVTCAQHGDIELLRLLLCARLRLSEACITRSLLPATASGSLGAVLLLVQAGADGSHESAAALRRAVELNRTDLVVAIVRGQNRPSGVDLNAALDAVVSSSTSLNAKLPIIEVLLCAGPVGDAANEALIKASLHADIESLQLLLSHKADINYNEASAVAHAIQRKRSDLVTLLLEKQTLKPEHASELVRHIPRSCQSKERIAILSQLLLHGASGMYCNMLLIICAEENDVNTAHLLVSYGRDRNSPVCSVDFHAAKCLQVAVTSNSVSMLKVLALEGRPTKGALAAAFSTIPPNLNKNDHFLIVQTLLRGGAQGSEVTDALQAAVTGHKKSVRLVELLIKFGAVVTDECLCACVSQGSTEILEVLVTGPVSPNACAEGITIAMKLYSSATRFRLIKTLLGPATSAGFEVPAISAAVIDVLQKCPGDIKLLALLCREGGADISFRDGLAVELAMKQQDPVILNVVLRNERTIPTPPTIEQRLKSAMGLPLADANRRVKVDAILWRVKPQDVIDQALIKELESASTSTQDLGVVEALLSAGADVNSYNAKPLCLAVNQITILDLLLSKRPSHESLSLALSAAMNLQTTRLSVCERLLKAGANGDGVSKALCIAAKEGPSALPLMKLLLPQADVNFKDGRVWRYAIRENFIDALELLLTSGNSPTSATKASAFQEAMKLKLYDDRYRVAQMLLKAGVPEQVTSDALIAAVNFAQIELVGLLLQSGASVEHKNGAAFHSAASSGQHGLLELLVQRKPTLSTLTSGLGGALAIKEKPEAYYPVLETLLKAGMRGEPVDAALVEAVQDKDDKATELLFKHNASIEFRDGEALVLATRCASIQTLSLFLERPVPQYILAKSWTIAVKLPRNERCQVIQLLLKAGKAVDGYVSKALTVATTENPSDRQLIKILLGCGAFDRGEAMTSAAKALDLRTLTILASSPKASGYISPVFKDVMSTGTMWDSATGLAIVELFLKKGATGDAVAEGLSQAVERSRTGTALAGDFLEVFLRYGDNSNSKHRLALQRAARQVDIELIKRLLPTANLESKAVAMPYLFASAGERSNVQHALEAFSDSLVGTDKDEIVLFAHPDNELGPILFQALKQHPRDKDILRILLDIGYNPNQWELRESEPWPILCWALEQPEKKISSAVIEMLIDKGADVNFESKSGITPVSLAIQSQRSDIVLKLLNKGAHATKPSSEGITPLNLAGSFANTEILGHLLQAGAETNDGSLHEVSRQLRCDAIQTLVKNGHDVDYPSDRHEGRSALAELCLRAMDHSPSPAKLEEAIRCLILHGANIREVNYSGKTIFHCALDSVDPVTILGVLLKTMWKFINEDAFLFSDGRYTYSLTKYVEKGLFAGPQHCKPELLRLLRNKRAKDRFWANSIEEDQPEDYCNAPPHIEAEVLLQRSRRKRQAEQREDVQRELELKRTSIVQEAEIMNIMTEAELARDRQRGAVERELLSHKAITQRQIEIAADISRDKMLKQKHHRQEAHQRQLRDIQVSAQKAYAAEESEKESLKNMMAIEFHQKQVEIMNDGVRSRLAIEEGAFQHHEKVLVYQHEREMAKIKMQKQLLERQPTFAGTYPRPSLNQIGYVTET</sequence>
<dbReference type="eggNOG" id="KOG4177">
    <property type="taxonomic scope" value="Eukaryota"/>
</dbReference>
<dbReference type="GeneID" id="18760419"/>
<dbReference type="RefSeq" id="XP_007292373.1">
    <property type="nucleotide sequence ID" value="XM_007292311.1"/>
</dbReference>
<evidence type="ECO:0000256" key="3">
    <source>
        <dbReference type="PROSITE-ProRule" id="PRU00023"/>
    </source>
</evidence>
<dbReference type="PANTHER" id="PTHR24198:SF165">
    <property type="entry name" value="ANKYRIN REPEAT-CONTAINING PROTEIN-RELATED"/>
    <property type="match status" value="1"/>
</dbReference>
<dbReference type="PROSITE" id="PS50297">
    <property type="entry name" value="ANK_REP_REGION"/>
    <property type="match status" value="1"/>
</dbReference>
<reference evidence="4 5" key="1">
    <citation type="journal article" date="2012" name="BMC Genomics">
        <title>Sequencing the genome of Marssonina brunnea reveals fungus-poplar co-evolution.</title>
        <authorList>
            <person name="Zhu S."/>
            <person name="Cao Y.-Z."/>
            <person name="Jiang C."/>
            <person name="Tan B.-Y."/>
            <person name="Wang Z."/>
            <person name="Feng S."/>
            <person name="Zhang L."/>
            <person name="Su X.-H."/>
            <person name="Brejova B."/>
            <person name="Vinar T."/>
            <person name="Xu M."/>
            <person name="Wang M.-X."/>
            <person name="Zhang S.-G."/>
            <person name="Huang M.-R."/>
            <person name="Wu R."/>
            <person name="Zhou Y."/>
        </authorList>
    </citation>
    <scope>NUCLEOTIDE SEQUENCE [LARGE SCALE GENOMIC DNA]</scope>
    <source>
        <strain evidence="4 5">MB_m1</strain>
    </source>
</reference>
<proteinExistence type="predicted"/>
<dbReference type="InterPro" id="IPR002110">
    <property type="entry name" value="Ankyrin_rpt"/>
</dbReference>
<accession>K1XA91</accession>
<dbReference type="EMBL" id="JH921436">
    <property type="protein sequence ID" value="EKD17623.1"/>
    <property type="molecule type" value="Genomic_DNA"/>
</dbReference>
<dbReference type="SMART" id="SM00248">
    <property type="entry name" value="ANK"/>
    <property type="match status" value="17"/>
</dbReference>
<protein>
    <submittedName>
        <fullName evidence="4">Ankyrin repeat containing protein</fullName>
    </submittedName>
</protein>
<dbReference type="PANTHER" id="PTHR24198">
    <property type="entry name" value="ANKYRIN REPEAT AND PROTEIN KINASE DOMAIN-CONTAINING PROTEIN"/>
    <property type="match status" value="1"/>
</dbReference>
<dbReference type="Gene3D" id="1.25.40.20">
    <property type="entry name" value="Ankyrin repeat-containing domain"/>
    <property type="match status" value="5"/>
</dbReference>
<dbReference type="SUPFAM" id="SSF48403">
    <property type="entry name" value="Ankyrin repeat"/>
    <property type="match status" value="4"/>
</dbReference>
<dbReference type="KEGG" id="mbe:MBM_04484"/>
<gene>
    <name evidence="4" type="ORF">MBM_04484</name>
</gene>
<evidence type="ECO:0000313" key="5">
    <source>
        <dbReference type="Proteomes" id="UP000006753"/>
    </source>
</evidence>
<evidence type="ECO:0000256" key="1">
    <source>
        <dbReference type="ARBA" id="ARBA00022737"/>
    </source>
</evidence>
<dbReference type="InParanoid" id="K1XA91"/>
<dbReference type="OMA" id="MQKVMTF"/>
<keyword evidence="1" id="KW-0677">Repeat</keyword>
<name>K1XA91_MARBU</name>
<keyword evidence="5" id="KW-1185">Reference proteome</keyword>
<evidence type="ECO:0000313" key="4">
    <source>
        <dbReference type="EMBL" id="EKD17623.1"/>
    </source>
</evidence>
<organism evidence="4 5">
    <name type="scientific">Marssonina brunnea f. sp. multigermtubi (strain MB_m1)</name>
    <name type="common">Marssonina leaf spot fungus</name>
    <dbReference type="NCBI Taxonomy" id="1072389"/>
    <lineage>
        <taxon>Eukaryota</taxon>
        <taxon>Fungi</taxon>
        <taxon>Dikarya</taxon>
        <taxon>Ascomycota</taxon>
        <taxon>Pezizomycotina</taxon>
        <taxon>Leotiomycetes</taxon>
        <taxon>Helotiales</taxon>
        <taxon>Drepanopezizaceae</taxon>
        <taxon>Drepanopeziza</taxon>
    </lineage>
</organism>
<dbReference type="Pfam" id="PF12796">
    <property type="entry name" value="Ank_2"/>
    <property type="match status" value="1"/>
</dbReference>
<evidence type="ECO:0000256" key="2">
    <source>
        <dbReference type="ARBA" id="ARBA00023043"/>
    </source>
</evidence>
<dbReference type="InterPro" id="IPR036770">
    <property type="entry name" value="Ankyrin_rpt-contain_sf"/>
</dbReference>